<reference evidence="1 2" key="1">
    <citation type="submission" date="2019-09" db="EMBL/GenBank/DDBJ databases">
        <authorList>
            <person name="Chandra G."/>
            <person name="Truman W A."/>
        </authorList>
    </citation>
    <scope>NUCLEOTIDE SEQUENCE [LARGE SCALE GENOMIC DNA]</scope>
    <source>
        <strain evidence="1">PS943</strain>
    </source>
</reference>
<evidence type="ECO:0000313" key="1">
    <source>
        <dbReference type="EMBL" id="VVQ29508.1"/>
    </source>
</evidence>
<dbReference type="Proteomes" id="UP000325645">
    <property type="component" value="Unassembled WGS sequence"/>
</dbReference>
<gene>
    <name evidence="1" type="ORF">PS943_01348</name>
</gene>
<protein>
    <submittedName>
        <fullName evidence="1">Uncharacterized protein</fullName>
    </submittedName>
</protein>
<name>A0A5E7W364_PSEFL</name>
<accession>A0A5E7W364</accession>
<proteinExistence type="predicted"/>
<evidence type="ECO:0000313" key="2">
    <source>
        <dbReference type="Proteomes" id="UP000325645"/>
    </source>
</evidence>
<dbReference type="AlphaFoldDB" id="A0A5E7W364"/>
<sequence>MTIEPFNTERSELTEQKDIELVVMERNLAALA</sequence>
<organism evidence="1 2">
    <name type="scientific">Pseudomonas fluorescens</name>
    <dbReference type="NCBI Taxonomy" id="294"/>
    <lineage>
        <taxon>Bacteria</taxon>
        <taxon>Pseudomonadati</taxon>
        <taxon>Pseudomonadota</taxon>
        <taxon>Gammaproteobacteria</taxon>
        <taxon>Pseudomonadales</taxon>
        <taxon>Pseudomonadaceae</taxon>
        <taxon>Pseudomonas</taxon>
    </lineage>
</organism>
<dbReference type="EMBL" id="CABVJH010000002">
    <property type="protein sequence ID" value="VVQ29508.1"/>
    <property type="molecule type" value="Genomic_DNA"/>
</dbReference>